<protein>
    <submittedName>
        <fullName evidence="1">Uncharacterized protein</fullName>
    </submittedName>
</protein>
<sequence>MQFTDVDTRDKVGFFESCEFVDQHSYKRIKRLFGRNKASHKRYKAKRRRKKNRSL</sequence>
<name>X1N0D3_9ZZZZ</name>
<organism evidence="1">
    <name type="scientific">marine sediment metagenome</name>
    <dbReference type="NCBI Taxonomy" id="412755"/>
    <lineage>
        <taxon>unclassified sequences</taxon>
        <taxon>metagenomes</taxon>
        <taxon>ecological metagenomes</taxon>
    </lineage>
</organism>
<dbReference type="AlphaFoldDB" id="X1N0D3"/>
<proteinExistence type="predicted"/>
<accession>X1N0D3</accession>
<dbReference type="EMBL" id="BARV01021142">
    <property type="protein sequence ID" value="GAI20350.1"/>
    <property type="molecule type" value="Genomic_DNA"/>
</dbReference>
<reference evidence="1" key="1">
    <citation type="journal article" date="2014" name="Front. Microbiol.">
        <title>High frequency of phylogenetically diverse reductive dehalogenase-homologous genes in deep subseafloor sedimentary metagenomes.</title>
        <authorList>
            <person name="Kawai M."/>
            <person name="Futagami T."/>
            <person name="Toyoda A."/>
            <person name="Takaki Y."/>
            <person name="Nishi S."/>
            <person name="Hori S."/>
            <person name="Arai W."/>
            <person name="Tsubouchi T."/>
            <person name="Morono Y."/>
            <person name="Uchiyama I."/>
            <person name="Ito T."/>
            <person name="Fujiyama A."/>
            <person name="Inagaki F."/>
            <person name="Takami H."/>
        </authorList>
    </citation>
    <scope>NUCLEOTIDE SEQUENCE</scope>
    <source>
        <strain evidence="1">Expedition CK06-06</strain>
    </source>
</reference>
<comment type="caution">
    <text evidence="1">The sequence shown here is derived from an EMBL/GenBank/DDBJ whole genome shotgun (WGS) entry which is preliminary data.</text>
</comment>
<gene>
    <name evidence="1" type="ORF">S06H3_35093</name>
</gene>
<evidence type="ECO:0000313" key="1">
    <source>
        <dbReference type="EMBL" id="GAI20350.1"/>
    </source>
</evidence>